<evidence type="ECO:0000256" key="3">
    <source>
        <dbReference type="ARBA" id="ARBA00008915"/>
    </source>
</evidence>
<keyword evidence="8" id="KW-0999">Mitochondrion inner membrane</keyword>
<comment type="function">
    <text evidence="1">Accessory subunit of the mitochondrial membrane respiratory chain NADH dehydrogenase (Complex I), that is believed not to be involved in catalysis. Complex I functions in the transfer of electrons from NADH to the respiratory chain. The immediate electron acceptor for the enzyme is believed to be ubiquinone.</text>
</comment>
<keyword evidence="19" id="KW-1185">Reference proteome</keyword>
<gene>
    <name evidence="18 20 21" type="ORF">SRAE_1000354600</name>
</gene>
<evidence type="ECO:0000256" key="4">
    <source>
        <dbReference type="ARBA" id="ARBA00018632"/>
    </source>
</evidence>
<evidence type="ECO:0000256" key="8">
    <source>
        <dbReference type="ARBA" id="ARBA00022792"/>
    </source>
</evidence>
<protein>
    <recommendedName>
        <fullName evidence="4">NADH dehydrogenase [ubiquinone] 1 beta subcomplex subunit 11, mitochondrial</fullName>
    </recommendedName>
    <alternativeName>
        <fullName evidence="15">Complex I-ESSS</fullName>
    </alternativeName>
    <alternativeName>
        <fullName evidence="14">NADH-ubiquinone oxidoreductase ESSS subunit</fullName>
    </alternativeName>
</protein>
<dbReference type="WormBase" id="SRAE_1000354600">
    <property type="protein sequence ID" value="SRP11157"/>
    <property type="gene ID" value="WBGene00260163"/>
</dbReference>
<keyword evidence="9" id="KW-0809">Transit peptide</keyword>
<keyword evidence="6" id="KW-0679">Respiratory chain</keyword>
<evidence type="ECO:0000256" key="7">
    <source>
        <dbReference type="ARBA" id="ARBA00022692"/>
    </source>
</evidence>
<dbReference type="Proteomes" id="UP000035682">
    <property type="component" value="Unplaced"/>
</dbReference>
<evidence type="ECO:0000256" key="2">
    <source>
        <dbReference type="ARBA" id="ARBA00004434"/>
    </source>
</evidence>
<dbReference type="OMA" id="VAHDEHK"/>
<proteinExistence type="inferred from homology"/>
<dbReference type="CTD" id="36377658"/>
<feature type="transmembrane region" description="Helical" evidence="17">
    <location>
        <begin position="104"/>
        <end position="126"/>
    </location>
</feature>
<evidence type="ECO:0000313" key="19">
    <source>
        <dbReference type="Proteomes" id="UP000035682"/>
    </source>
</evidence>
<evidence type="ECO:0000256" key="1">
    <source>
        <dbReference type="ARBA" id="ARBA00003195"/>
    </source>
</evidence>
<sequence length="183" mass="21616">MLRCTLDRRNLLLKNEILILRNLASHGHTENDTNVVRKPANYKPGSDSYAYENPWPKLNGGRLDWLFGDGWRRPLAKDQGGKMRKEWIWFEQNPRDEHKDWFKFHSLSFALFTVAVTWFTCFVIWVKPDWPSGKEWALREAHLEMARREKAGLPYISKDFVNPERVAASLPSDEELRDFEILI</sequence>
<evidence type="ECO:0000256" key="9">
    <source>
        <dbReference type="ARBA" id="ARBA00022946"/>
    </source>
</evidence>
<dbReference type="WBParaSite" id="SRAE_1000354600.1">
    <property type="protein sequence ID" value="SRAE_1000354600.1"/>
    <property type="gene ID" value="WBGene00260163"/>
</dbReference>
<evidence type="ECO:0000313" key="21">
    <source>
        <dbReference type="WormBase" id="SRAE_1000354600"/>
    </source>
</evidence>
<evidence type="ECO:0000256" key="13">
    <source>
        <dbReference type="ARBA" id="ARBA00023136"/>
    </source>
</evidence>
<keyword evidence="13 17" id="KW-0472">Membrane</keyword>
<dbReference type="GO" id="GO:0005743">
    <property type="term" value="C:mitochondrial inner membrane"/>
    <property type="evidence" value="ECO:0007669"/>
    <property type="project" value="UniProtKB-SubCell"/>
</dbReference>
<comment type="subcellular location">
    <subcellularLocation>
        <location evidence="2">Mitochondrion inner membrane</location>
        <topology evidence="2">Single-pass membrane protein</topology>
    </subcellularLocation>
</comment>
<keyword evidence="7 17" id="KW-0812">Transmembrane</keyword>
<keyword evidence="10" id="KW-0249">Electron transport</keyword>
<dbReference type="GeneID" id="36377658"/>
<dbReference type="EMBL" id="LN609528">
    <property type="protein sequence ID" value="CEF65293.1"/>
    <property type="molecule type" value="Genomic_DNA"/>
</dbReference>
<reference evidence="18 19" key="1">
    <citation type="submission" date="2014-09" db="EMBL/GenBank/DDBJ databases">
        <authorList>
            <person name="Martin A.A."/>
        </authorList>
    </citation>
    <scope>NUCLEOTIDE SEQUENCE</scope>
    <source>
        <strain evidence="19">ED321</strain>
        <strain evidence="18">ED321 Heterogonic</strain>
    </source>
</reference>
<dbReference type="RefSeq" id="XP_024504494.1">
    <property type="nucleotide sequence ID" value="XM_024650748.1"/>
</dbReference>
<evidence type="ECO:0000256" key="6">
    <source>
        <dbReference type="ARBA" id="ARBA00022660"/>
    </source>
</evidence>
<keyword evidence="5" id="KW-0813">Transport</keyword>
<evidence type="ECO:0000313" key="18">
    <source>
        <dbReference type="EMBL" id="CEF65293.1"/>
    </source>
</evidence>
<evidence type="ECO:0000256" key="12">
    <source>
        <dbReference type="ARBA" id="ARBA00023128"/>
    </source>
</evidence>
<organism evidence="18">
    <name type="scientific">Strongyloides ratti</name>
    <name type="common">Parasitic roundworm</name>
    <dbReference type="NCBI Taxonomy" id="34506"/>
    <lineage>
        <taxon>Eukaryota</taxon>
        <taxon>Metazoa</taxon>
        <taxon>Ecdysozoa</taxon>
        <taxon>Nematoda</taxon>
        <taxon>Chromadorea</taxon>
        <taxon>Rhabditida</taxon>
        <taxon>Tylenchina</taxon>
        <taxon>Panagrolaimomorpha</taxon>
        <taxon>Strongyloidoidea</taxon>
        <taxon>Strongyloididae</taxon>
        <taxon>Strongyloides</taxon>
    </lineage>
</organism>
<keyword evidence="11 17" id="KW-1133">Transmembrane helix</keyword>
<keyword evidence="18" id="KW-0830">Ubiquinone</keyword>
<evidence type="ECO:0000256" key="14">
    <source>
        <dbReference type="ARBA" id="ARBA00030753"/>
    </source>
</evidence>
<evidence type="ECO:0000313" key="20">
    <source>
        <dbReference type="WBParaSite" id="SRAE_1000354600.1"/>
    </source>
</evidence>
<dbReference type="AlphaFoldDB" id="A0A090LB05"/>
<comment type="similarity">
    <text evidence="3">Belongs to the complex I NDUFB11 subunit family.</text>
</comment>
<name>A0A090LB05_STRRB</name>
<evidence type="ECO:0000256" key="11">
    <source>
        <dbReference type="ARBA" id="ARBA00022989"/>
    </source>
</evidence>
<dbReference type="Pfam" id="PF10183">
    <property type="entry name" value="ESSS"/>
    <property type="match status" value="1"/>
</dbReference>
<dbReference type="PANTHER" id="PTHR13327">
    <property type="entry name" value="NADH-UBIQUINONE OXIDOREDUCTASE ESSS SUBUNIT, MITOCHONDRIAL PRECURSOR"/>
    <property type="match status" value="1"/>
</dbReference>
<dbReference type="STRING" id="34506.A0A090LB05"/>
<evidence type="ECO:0000256" key="16">
    <source>
        <dbReference type="ARBA" id="ARBA00046528"/>
    </source>
</evidence>
<accession>A0A090LB05</accession>
<dbReference type="PANTHER" id="PTHR13327:SF0">
    <property type="entry name" value="NADH DEHYDROGENASE [UBIQUINONE] 1 BETA SUBCOMPLEX SUBUNIT 11, MITOCHONDRIAL"/>
    <property type="match status" value="1"/>
</dbReference>
<keyword evidence="12" id="KW-0496">Mitochondrion</keyword>
<evidence type="ECO:0000256" key="15">
    <source>
        <dbReference type="ARBA" id="ARBA00031387"/>
    </source>
</evidence>
<comment type="subunit">
    <text evidence="16">Complex I is composed of 45 different subunits. Interacts with BCAP31.</text>
</comment>
<evidence type="ECO:0000256" key="5">
    <source>
        <dbReference type="ARBA" id="ARBA00022448"/>
    </source>
</evidence>
<evidence type="ECO:0000256" key="17">
    <source>
        <dbReference type="SAM" id="Phobius"/>
    </source>
</evidence>
<reference evidence="20" key="2">
    <citation type="submission" date="2020-12" db="UniProtKB">
        <authorList>
            <consortium name="WormBaseParasite"/>
        </authorList>
    </citation>
    <scope>IDENTIFICATION</scope>
</reference>
<evidence type="ECO:0000256" key="10">
    <source>
        <dbReference type="ARBA" id="ARBA00022982"/>
    </source>
</evidence>
<dbReference type="InterPro" id="IPR019329">
    <property type="entry name" value="NADH_UbQ_OxRdtase_ESSS_su"/>
</dbReference>
<dbReference type="OrthoDB" id="5917019at2759"/>